<comment type="caution">
    <text evidence="4">The sequence shown here is derived from an EMBL/GenBank/DDBJ whole genome shotgun (WGS) entry which is preliminary data.</text>
</comment>
<keyword evidence="1" id="KW-0547">Nucleotide-binding</keyword>
<feature type="domain" description="ATP-grasp" evidence="3">
    <location>
        <begin position="506"/>
        <end position="555"/>
    </location>
</feature>
<sequence length="705" mass="71856">MTDESPLHALFDPRSVAVVGASDNPAKWGYWLAKGALSGRDRRAVHLVNQRGGALDGVPFRPRLTGLPEAPEHVVVAVPAPFVRPVVAEGLAAGARCFTVITSGSGTADERALAELVTGGGARLLGPNCMGLVDTTTQLRLSWGELPVGSVGLVSQSGNLALEIGRLLARAGQGFSRFVSLGNQRDIDAADALESLVAHEPTRVIAAYVEDFRDGRRLARALAAAHAAGKPVLLLTVGRSPASTGAAASHTGALVSPYATVAAVCREAGALLLESAGELVDTALCLLSTAAPHPVSTAAPHPVSTAGSQRPSGIASRGGAESFRVAVVGDSGGQGALAADAFAVRGLAVPELSARTTQEVAAVLPPGAGCRNPVDLAGAGEADLGSYARVARALLLGGDADAVVLTGYFGDYASANPAQSARECEVADELADAAGESGRALVVHTMARDTPALAVLRRRGIPVYERIEQAATALSGIARLTRPSMDPAPTRRATSPVSDGSYETVRDLLCAYGLTFPAARFVTTADEAVDAAHLVAYPLVLKAMGLAHKTEAGGVALGLADADALRAAFLRMRAATGARRFAVEAMATPPYAHELIVGVRRDPAFGPVAMVGLGGVTAELLADTALALAPLTAARARALLTELRHAPLLTGWRGAPPVHLEAAAAALCAVARAAAEHPELAELEINPLLVHPGGAVALDAHGVLA</sequence>
<evidence type="ECO:0000259" key="3">
    <source>
        <dbReference type="PROSITE" id="PS50975"/>
    </source>
</evidence>
<dbReference type="PANTHER" id="PTHR42793">
    <property type="entry name" value="COA BINDING DOMAIN CONTAINING PROTEIN"/>
    <property type="match status" value="1"/>
</dbReference>
<dbReference type="InterPro" id="IPR011761">
    <property type="entry name" value="ATP-grasp"/>
</dbReference>
<dbReference type="InterPro" id="IPR032875">
    <property type="entry name" value="Succ_CoA_lig_flav_dom"/>
</dbReference>
<evidence type="ECO:0000256" key="1">
    <source>
        <dbReference type="PROSITE-ProRule" id="PRU00409"/>
    </source>
</evidence>
<evidence type="ECO:0000313" key="5">
    <source>
        <dbReference type="Proteomes" id="UP000600365"/>
    </source>
</evidence>
<dbReference type="Gene3D" id="3.40.50.720">
    <property type="entry name" value="NAD(P)-binding Rossmann-like Domain"/>
    <property type="match status" value="1"/>
</dbReference>
<dbReference type="InterPro" id="IPR013815">
    <property type="entry name" value="ATP_grasp_subdomain_1"/>
</dbReference>
<proteinExistence type="predicted"/>
<dbReference type="Pfam" id="PF13607">
    <property type="entry name" value="Succ_CoA_lig"/>
    <property type="match status" value="1"/>
</dbReference>
<dbReference type="RefSeq" id="WP_229702817.1">
    <property type="nucleotide sequence ID" value="NZ_BMMM01000003.1"/>
</dbReference>
<dbReference type="SUPFAM" id="SSF51735">
    <property type="entry name" value="NAD(P)-binding Rossmann-fold domains"/>
    <property type="match status" value="1"/>
</dbReference>
<dbReference type="EMBL" id="BMMM01000003">
    <property type="protein sequence ID" value="GGN59325.1"/>
    <property type="molecule type" value="Genomic_DNA"/>
</dbReference>
<dbReference type="Gene3D" id="3.40.50.261">
    <property type="entry name" value="Succinyl-CoA synthetase domains"/>
    <property type="match status" value="2"/>
</dbReference>
<dbReference type="PROSITE" id="PS50975">
    <property type="entry name" value="ATP_GRASP"/>
    <property type="match status" value="1"/>
</dbReference>
<keyword evidence="1" id="KW-0067">ATP-binding</keyword>
<organism evidence="4 5">
    <name type="scientific">Streptomyces albiflavescens</name>
    <dbReference type="NCBI Taxonomy" id="1623582"/>
    <lineage>
        <taxon>Bacteria</taxon>
        <taxon>Bacillati</taxon>
        <taxon>Actinomycetota</taxon>
        <taxon>Actinomycetes</taxon>
        <taxon>Kitasatosporales</taxon>
        <taxon>Streptomycetaceae</taxon>
        <taxon>Streptomyces</taxon>
    </lineage>
</organism>
<dbReference type="Pfam" id="PF13380">
    <property type="entry name" value="CoA_binding_2"/>
    <property type="match status" value="1"/>
</dbReference>
<evidence type="ECO:0000313" key="4">
    <source>
        <dbReference type="EMBL" id="GGN59325.1"/>
    </source>
</evidence>
<dbReference type="Gene3D" id="3.30.470.20">
    <property type="entry name" value="ATP-grasp fold, B domain"/>
    <property type="match status" value="1"/>
</dbReference>
<dbReference type="SUPFAM" id="SSF56059">
    <property type="entry name" value="Glutathione synthetase ATP-binding domain-like"/>
    <property type="match status" value="1"/>
</dbReference>
<dbReference type="Proteomes" id="UP000600365">
    <property type="component" value="Unassembled WGS sequence"/>
</dbReference>
<dbReference type="InterPro" id="IPR016102">
    <property type="entry name" value="Succinyl-CoA_synth-like"/>
</dbReference>
<dbReference type="Pfam" id="PF13549">
    <property type="entry name" value="ATP-grasp_5"/>
    <property type="match status" value="1"/>
</dbReference>
<dbReference type="GO" id="GO:0005524">
    <property type="term" value="F:ATP binding"/>
    <property type="evidence" value="ECO:0007669"/>
    <property type="project" value="UniProtKB-UniRule"/>
</dbReference>
<dbReference type="Gene3D" id="3.30.1490.20">
    <property type="entry name" value="ATP-grasp fold, A domain"/>
    <property type="match status" value="1"/>
</dbReference>
<dbReference type="PANTHER" id="PTHR42793:SF1">
    <property type="entry name" value="PEPTIDYL-LYSINE N-ACETYLTRANSFERASE PATZ"/>
    <property type="match status" value="1"/>
</dbReference>
<evidence type="ECO:0000256" key="2">
    <source>
        <dbReference type="SAM" id="MobiDB-lite"/>
    </source>
</evidence>
<keyword evidence="5" id="KW-1185">Reference proteome</keyword>
<reference evidence="4 5" key="1">
    <citation type="journal article" date="2014" name="Int. J. Syst. Evol. Microbiol.">
        <title>Complete genome sequence of Corynebacterium casei LMG S-19264T (=DSM 44701T), isolated from a smear-ripened cheese.</title>
        <authorList>
            <consortium name="US DOE Joint Genome Institute (JGI-PGF)"/>
            <person name="Walter F."/>
            <person name="Albersmeier A."/>
            <person name="Kalinowski J."/>
            <person name="Ruckert C."/>
        </authorList>
    </citation>
    <scope>NUCLEOTIDE SEQUENCE [LARGE SCALE GENOMIC DNA]</scope>
    <source>
        <strain evidence="4 5">CGMCC 4.7111</strain>
    </source>
</reference>
<protein>
    <submittedName>
        <fullName evidence="4">CoA-binding protein</fullName>
    </submittedName>
</protein>
<gene>
    <name evidence="4" type="ORF">GCM10011579_023530</name>
</gene>
<feature type="region of interest" description="Disordered" evidence="2">
    <location>
        <begin position="296"/>
        <end position="316"/>
    </location>
</feature>
<dbReference type="InterPro" id="IPR036291">
    <property type="entry name" value="NAD(P)-bd_dom_sf"/>
</dbReference>
<name>A0A917Y0B1_9ACTN</name>
<dbReference type="SMART" id="SM00881">
    <property type="entry name" value="CoA_binding"/>
    <property type="match status" value="1"/>
</dbReference>
<dbReference type="AlphaFoldDB" id="A0A917Y0B1"/>
<accession>A0A917Y0B1</accession>
<dbReference type="SUPFAM" id="SSF52210">
    <property type="entry name" value="Succinyl-CoA synthetase domains"/>
    <property type="match status" value="2"/>
</dbReference>
<dbReference type="GO" id="GO:0046872">
    <property type="term" value="F:metal ion binding"/>
    <property type="evidence" value="ECO:0007669"/>
    <property type="project" value="InterPro"/>
</dbReference>
<dbReference type="InterPro" id="IPR003781">
    <property type="entry name" value="CoA-bd"/>
</dbReference>